<keyword evidence="6" id="KW-1185">Reference proteome</keyword>
<evidence type="ECO:0000313" key="5">
    <source>
        <dbReference type="EMBL" id="PRY92368.1"/>
    </source>
</evidence>
<evidence type="ECO:0000256" key="3">
    <source>
        <dbReference type="SAM" id="MobiDB-lite"/>
    </source>
</evidence>
<gene>
    <name evidence="5" type="ORF">CLV74_102283</name>
</gene>
<keyword evidence="2" id="KW-0378">Hydrolase</keyword>
<dbReference type="InterPro" id="IPR000667">
    <property type="entry name" value="Peptidase_S13"/>
</dbReference>
<organism evidence="5 6">
    <name type="scientific">Donghicola tyrosinivorans</name>
    <dbReference type="NCBI Taxonomy" id="1652492"/>
    <lineage>
        <taxon>Bacteria</taxon>
        <taxon>Pseudomonadati</taxon>
        <taxon>Pseudomonadota</taxon>
        <taxon>Alphaproteobacteria</taxon>
        <taxon>Rhodobacterales</taxon>
        <taxon>Roseobacteraceae</taxon>
        <taxon>Donghicola</taxon>
    </lineage>
</organism>
<comment type="similarity">
    <text evidence="1">Belongs to the peptidase S13 family.</text>
</comment>
<name>A0A2T0X097_9RHOB</name>
<evidence type="ECO:0000256" key="1">
    <source>
        <dbReference type="ARBA" id="ARBA00006096"/>
    </source>
</evidence>
<comment type="caution">
    <text evidence="5">The sequence shown here is derived from an EMBL/GenBank/DDBJ whole genome shotgun (WGS) entry which is preliminary data.</text>
</comment>
<evidence type="ECO:0000256" key="2">
    <source>
        <dbReference type="ARBA" id="ARBA00022801"/>
    </source>
</evidence>
<accession>A0A2T0X097</accession>
<dbReference type="SUPFAM" id="SSF56601">
    <property type="entry name" value="beta-lactamase/transpeptidase-like"/>
    <property type="match status" value="1"/>
</dbReference>
<dbReference type="RefSeq" id="WP_106262888.1">
    <property type="nucleotide sequence ID" value="NZ_PVTQ01000002.1"/>
</dbReference>
<proteinExistence type="inferred from homology"/>
<feature type="compositionally biased region" description="Basic and acidic residues" evidence="3">
    <location>
        <begin position="462"/>
        <end position="473"/>
    </location>
</feature>
<dbReference type="PRINTS" id="PR00922">
    <property type="entry name" value="DADACBPTASE3"/>
</dbReference>
<evidence type="ECO:0000256" key="4">
    <source>
        <dbReference type="SAM" id="SignalP"/>
    </source>
</evidence>
<reference evidence="5 6" key="1">
    <citation type="submission" date="2018-03" db="EMBL/GenBank/DDBJ databases">
        <title>Genomic Encyclopedia of Archaeal and Bacterial Type Strains, Phase II (KMG-II): from individual species to whole genera.</title>
        <authorList>
            <person name="Goeker M."/>
        </authorList>
    </citation>
    <scope>NUCLEOTIDE SEQUENCE [LARGE SCALE GENOMIC DNA]</scope>
    <source>
        <strain evidence="5 6">DSM 100212</strain>
    </source>
</reference>
<dbReference type="Gene3D" id="3.50.80.20">
    <property type="entry name" value="D-Ala-D-Ala carboxypeptidase C, peptidase S13"/>
    <property type="match status" value="1"/>
</dbReference>
<dbReference type="GO" id="GO:0004185">
    <property type="term" value="F:serine-type carboxypeptidase activity"/>
    <property type="evidence" value="ECO:0007669"/>
    <property type="project" value="InterPro"/>
</dbReference>
<sequence>MLTRRFFLAALGSAALPVGQGMAAGLTQSLRPVARGTTAEVAPVAKQAPTVAKLIAETRFSGDLAFAVCDAKTGEILEQQEVAGHLPPASVAKSVTALYALHHLGPAYRFRTRVLATAPVVGGVLEGDLVLAGGGDPTLDTDGLAALAQEVKASGLREVKGQFLVWGDAVLPHTQIDTEQSPEAGYNPAICGLNLNYNRVHFEWRKAGAKYDITMDARSEKYRPDVHMATMKIVSRDVPVFTYANSEASDDWTVAQGALGNSGARWLPVRKPALYAGEVFAGFMRANGIAVKAPAITRTEPTGAVLGQHRSEALSDVLRGMLKYSTNLTAEIMGLAASERRLGAKVSMRVSAAEMSFWAADQLGLEGALFVDHSGLGGDSRVPAAGLAKALSGLTREGLLPDLLKNIPIKKMDGAPDKTHPVKVVAKTGTLNFVSGLAGYATTSKGRQLSFAIFSGDLDRRDALGPDERDRPPGGRTWNTRAKQLQQALILRWDTLYDA</sequence>
<dbReference type="PANTHER" id="PTHR30023">
    <property type="entry name" value="D-ALANYL-D-ALANINE CARBOXYPEPTIDASE"/>
    <property type="match status" value="1"/>
</dbReference>
<keyword evidence="4" id="KW-0732">Signal</keyword>
<dbReference type="InterPro" id="IPR012338">
    <property type="entry name" value="Beta-lactam/transpept-like"/>
</dbReference>
<dbReference type="GO" id="GO:0006508">
    <property type="term" value="P:proteolysis"/>
    <property type="evidence" value="ECO:0007669"/>
    <property type="project" value="InterPro"/>
</dbReference>
<keyword evidence="5" id="KW-0121">Carboxypeptidase</keyword>
<dbReference type="NCBIfam" id="TIGR00666">
    <property type="entry name" value="PBP4"/>
    <property type="match status" value="1"/>
</dbReference>
<feature type="signal peptide" evidence="4">
    <location>
        <begin position="1"/>
        <end position="23"/>
    </location>
</feature>
<keyword evidence="5" id="KW-0645">Protease</keyword>
<dbReference type="Gene3D" id="3.40.710.10">
    <property type="entry name" value="DD-peptidase/beta-lactamase superfamily"/>
    <property type="match status" value="1"/>
</dbReference>
<dbReference type="EMBL" id="PVTQ01000002">
    <property type="protein sequence ID" value="PRY92368.1"/>
    <property type="molecule type" value="Genomic_DNA"/>
</dbReference>
<evidence type="ECO:0000313" key="6">
    <source>
        <dbReference type="Proteomes" id="UP000238392"/>
    </source>
</evidence>
<dbReference type="Proteomes" id="UP000238392">
    <property type="component" value="Unassembled WGS sequence"/>
</dbReference>
<dbReference type="Pfam" id="PF02113">
    <property type="entry name" value="Peptidase_S13"/>
    <property type="match status" value="1"/>
</dbReference>
<dbReference type="OrthoDB" id="5372081at2"/>
<feature type="chain" id="PRO_5015609981" evidence="4">
    <location>
        <begin position="24"/>
        <end position="499"/>
    </location>
</feature>
<dbReference type="AlphaFoldDB" id="A0A2T0X097"/>
<feature type="region of interest" description="Disordered" evidence="3">
    <location>
        <begin position="462"/>
        <end position="481"/>
    </location>
</feature>
<dbReference type="GO" id="GO:0000270">
    <property type="term" value="P:peptidoglycan metabolic process"/>
    <property type="evidence" value="ECO:0007669"/>
    <property type="project" value="TreeGrafter"/>
</dbReference>
<dbReference type="PANTHER" id="PTHR30023:SF0">
    <property type="entry name" value="PENICILLIN-SENSITIVE CARBOXYPEPTIDASE A"/>
    <property type="match status" value="1"/>
</dbReference>
<protein>
    <submittedName>
        <fullName evidence="5">D-alanyl-D-alanine carboxypeptidase/D-alanyl-D-alanine-endopeptidase (Penicillin-binding protein 4)</fullName>
    </submittedName>
</protein>